<evidence type="ECO:0000256" key="9">
    <source>
        <dbReference type="ARBA" id="ARBA00022763"/>
    </source>
</evidence>
<evidence type="ECO:0000256" key="3">
    <source>
        <dbReference type="ARBA" id="ARBA00012417"/>
    </source>
</evidence>
<evidence type="ECO:0000256" key="1">
    <source>
        <dbReference type="ARBA" id="ARBA00004496"/>
    </source>
</evidence>
<dbReference type="GO" id="GO:0008408">
    <property type="term" value="F:3'-5' exonuclease activity"/>
    <property type="evidence" value="ECO:0007669"/>
    <property type="project" value="InterPro"/>
</dbReference>
<dbReference type="RefSeq" id="WP_110263669.1">
    <property type="nucleotide sequence ID" value="NZ_CAWNXA010000001.1"/>
</dbReference>
<keyword evidence="8 13" id="KW-0235">DNA replication</keyword>
<dbReference type="SUPFAM" id="SSF89550">
    <property type="entry name" value="PHP domain-like"/>
    <property type="match status" value="1"/>
</dbReference>
<keyword evidence="7 13" id="KW-0548">Nucleotidyltransferase</keyword>
<dbReference type="NCBIfam" id="TIGR00594">
    <property type="entry name" value="polc"/>
    <property type="match status" value="1"/>
</dbReference>
<dbReference type="Pfam" id="PF07733">
    <property type="entry name" value="DNA_pol3_alpha"/>
    <property type="match status" value="1"/>
</dbReference>
<dbReference type="Pfam" id="PF14579">
    <property type="entry name" value="HHH_6"/>
    <property type="match status" value="1"/>
</dbReference>
<dbReference type="PANTHER" id="PTHR32294:SF4">
    <property type="entry name" value="ERROR-PRONE DNA POLYMERASE"/>
    <property type="match status" value="1"/>
</dbReference>
<dbReference type="Proteomes" id="UP000248330">
    <property type="component" value="Unassembled WGS sequence"/>
</dbReference>
<keyword evidence="11 13" id="KW-0234">DNA repair</keyword>
<dbReference type="NCBIfam" id="NF004225">
    <property type="entry name" value="PRK05672.1"/>
    <property type="match status" value="1"/>
</dbReference>
<comment type="similarity">
    <text evidence="2 13">Belongs to the DNA polymerase type-C family. DnaE2 subfamily.</text>
</comment>
<evidence type="ECO:0000256" key="12">
    <source>
        <dbReference type="ARBA" id="ARBA00049244"/>
    </source>
</evidence>
<comment type="subcellular location">
    <subcellularLocation>
        <location evidence="1 13">Cytoplasm</location>
    </subcellularLocation>
</comment>
<dbReference type="OrthoDB" id="9803237at2"/>
<dbReference type="InterPro" id="IPR016195">
    <property type="entry name" value="Pol/histidinol_Pase-like"/>
</dbReference>
<evidence type="ECO:0000259" key="14">
    <source>
        <dbReference type="SMART" id="SM00481"/>
    </source>
</evidence>
<keyword evidence="10 13" id="KW-0239">DNA-directed DNA polymerase</keyword>
<evidence type="ECO:0000256" key="10">
    <source>
        <dbReference type="ARBA" id="ARBA00022932"/>
    </source>
</evidence>
<evidence type="ECO:0000313" key="16">
    <source>
        <dbReference type="Proteomes" id="UP000248330"/>
    </source>
</evidence>
<dbReference type="InterPro" id="IPR003141">
    <property type="entry name" value="Pol/His_phosphatase_N"/>
</dbReference>
<evidence type="ECO:0000313" key="15">
    <source>
        <dbReference type="EMBL" id="PXV71564.1"/>
    </source>
</evidence>
<dbReference type="GO" id="GO:0003887">
    <property type="term" value="F:DNA-directed DNA polymerase activity"/>
    <property type="evidence" value="ECO:0007669"/>
    <property type="project" value="UniProtKB-UniRule"/>
</dbReference>
<dbReference type="Gene3D" id="3.20.20.140">
    <property type="entry name" value="Metal-dependent hydrolases"/>
    <property type="match status" value="1"/>
</dbReference>
<comment type="catalytic activity">
    <reaction evidence="12 13">
        <text>DNA(n) + a 2'-deoxyribonucleoside 5'-triphosphate = DNA(n+1) + diphosphate</text>
        <dbReference type="Rhea" id="RHEA:22508"/>
        <dbReference type="Rhea" id="RHEA-COMP:17339"/>
        <dbReference type="Rhea" id="RHEA-COMP:17340"/>
        <dbReference type="ChEBI" id="CHEBI:33019"/>
        <dbReference type="ChEBI" id="CHEBI:61560"/>
        <dbReference type="ChEBI" id="CHEBI:173112"/>
        <dbReference type="EC" id="2.7.7.7"/>
    </reaction>
</comment>
<dbReference type="GO" id="GO:0003676">
    <property type="term" value="F:nucleic acid binding"/>
    <property type="evidence" value="ECO:0007669"/>
    <property type="project" value="InterPro"/>
</dbReference>
<keyword evidence="16" id="KW-1185">Reference proteome</keyword>
<dbReference type="InterPro" id="IPR004805">
    <property type="entry name" value="DnaE2/DnaE/PolC"/>
</dbReference>
<comment type="function">
    <text evidence="13">DNA polymerase involved in damage-induced mutagenesis and translesion synthesis (TLS). It is not the major replicative DNA polymerase.</text>
</comment>
<reference evidence="15 16" key="1">
    <citation type="submission" date="2018-04" db="EMBL/GenBank/DDBJ databases">
        <title>Genomic Encyclopedia of Type Strains, Phase IV (KMG-IV): sequencing the most valuable type-strain genomes for metagenomic binning, comparative biology and taxonomic classification.</title>
        <authorList>
            <person name="Goeker M."/>
        </authorList>
    </citation>
    <scope>NUCLEOTIDE SEQUENCE [LARGE SCALE GENOMIC DNA]</scope>
    <source>
        <strain evidence="15 16">DSM 104150</strain>
    </source>
</reference>
<accession>A0A318EL43</accession>
<dbReference type="PANTHER" id="PTHR32294">
    <property type="entry name" value="DNA POLYMERASE III SUBUNIT ALPHA"/>
    <property type="match status" value="1"/>
</dbReference>
<evidence type="ECO:0000256" key="6">
    <source>
        <dbReference type="ARBA" id="ARBA00022679"/>
    </source>
</evidence>
<dbReference type="Pfam" id="PF17657">
    <property type="entry name" value="DNA_pol3_finger"/>
    <property type="match status" value="1"/>
</dbReference>
<feature type="domain" description="Polymerase/histidinol phosphatase N-terminal" evidence="14">
    <location>
        <begin position="8"/>
        <end position="75"/>
    </location>
</feature>
<organism evidence="15 16">
    <name type="scientific">Sinimarinibacterium flocculans</name>
    <dbReference type="NCBI Taxonomy" id="985250"/>
    <lineage>
        <taxon>Bacteria</taxon>
        <taxon>Pseudomonadati</taxon>
        <taxon>Pseudomonadota</taxon>
        <taxon>Gammaproteobacteria</taxon>
        <taxon>Nevskiales</taxon>
        <taxon>Nevskiaceae</taxon>
        <taxon>Sinimarinibacterium</taxon>
    </lineage>
</organism>
<keyword evidence="6 13" id="KW-0808">Transferase</keyword>
<dbReference type="HAMAP" id="MF_01902">
    <property type="entry name" value="DNApol_error_prone"/>
    <property type="match status" value="1"/>
</dbReference>
<evidence type="ECO:0000256" key="13">
    <source>
        <dbReference type="HAMAP-Rule" id="MF_01902"/>
    </source>
</evidence>
<dbReference type="GO" id="GO:0006260">
    <property type="term" value="P:DNA replication"/>
    <property type="evidence" value="ECO:0007669"/>
    <property type="project" value="UniProtKB-KW"/>
</dbReference>
<evidence type="ECO:0000256" key="2">
    <source>
        <dbReference type="ARBA" id="ARBA00007391"/>
    </source>
</evidence>
<dbReference type="Gene3D" id="1.10.150.870">
    <property type="match status" value="1"/>
</dbReference>
<evidence type="ECO:0000256" key="5">
    <source>
        <dbReference type="ARBA" id="ARBA00022490"/>
    </source>
</evidence>
<evidence type="ECO:0000256" key="8">
    <source>
        <dbReference type="ARBA" id="ARBA00022705"/>
    </source>
</evidence>
<dbReference type="InterPro" id="IPR023073">
    <property type="entry name" value="DnaE2"/>
</dbReference>
<dbReference type="Pfam" id="PF02811">
    <property type="entry name" value="PHP"/>
    <property type="match status" value="1"/>
</dbReference>
<dbReference type="Pfam" id="PF01336">
    <property type="entry name" value="tRNA_anti-codon"/>
    <property type="match status" value="1"/>
</dbReference>
<dbReference type="InterPro" id="IPR040982">
    <property type="entry name" value="DNA_pol3_finger"/>
</dbReference>
<dbReference type="EMBL" id="QICN01000001">
    <property type="protein sequence ID" value="PXV71564.1"/>
    <property type="molecule type" value="Genomic_DNA"/>
</dbReference>
<evidence type="ECO:0000256" key="7">
    <source>
        <dbReference type="ARBA" id="ARBA00022695"/>
    </source>
</evidence>
<proteinExistence type="inferred from homology"/>
<dbReference type="CDD" id="cd04485">
    <property type="entry name" value="DnaE_OBF"/>
    <property type="match status" value="1"/>
</dbReference>
<protein>
    <recommendedName>
        <fullName evidence="4 13">Error-prone DNA polymerase</fullName>
        <ecNumber evidence="3 13">2.7.7.7</ecNumber>
    </recommendedName>
</protein>
<dbReference type="GO" id="GO:0006281">
    <property type="term" value="P:DNA repair"/>
    <property type="evidence" value="ECO:0007669"/>
    <property type="project" value="UniProtKB-UniRule"/>
</dbReference>
<dbReference type="AlphaFoldDB" id="A0A318EL43"/>
<gene>
    <name evidence="13" type="primary">dnaE2</name>
    <name evidence="15" type="ORF">C8D93_101616</name>
</gene>
<dbReference type="InterPro" id="IPR004365">
    <property type="entry name" value="NA-bd_OB_tRNA"/>
</dbReference>
<dbReference type="CDD" id="cd07434">
    <property type="entry name" value="PHP_PolIIIA_DnaE2"/>
    <property type="match status" value="1"/>
</dbReference>
<dbReference type="InterPro" id="IPR004013">
    <property type="entry name" value="PHP_dom"/>
</dbReference>
<dbReference type="GO" id="GO:0005737">
    <property type="term" value="C:cytoplasm"/>
    <property type="evidence" value="ECO:0007669"/>
    <property type="project" value="UniProtKB-SubCell"/>
</dbReference>
<evidence type="ECO:0000256" key="11">
    <source>
        <dbReference type="ARBA" id="ARBA00023204"/>
    </source>
</evidence>
<dbReference type="InterPro" id="IPR011708">
    <property type="entry name" value="DNA_pol3_alpha_NTPase_dom"/>
</dbReference>
<comment type="caution">
    <text evidence="15">The sequence shown here is derived from an EMBL/GenBank/DDBJ whole genome shotgun (WGS) entry which is preliminary data.</text>
</comment>
<name>A0A318EL43_9GAMM</name>
<evidence type="ECO:0000256" key="4">
    <source>
        <dbReference type="ARBA" id="ARBA00017273"/>
    </source>
</evidence>
<sequence>MSSTPGYAELHCISNFTFLRGASSARELVERANAQGYAALAITDECSLAGIVRAHEAAQQAGLKLIIGAAFHIDELQLVLLAPDQVAYTQLCQVITMARRNAEKGQYRISREDLAQHTDRCLALWIADHKARIDTAAWVRDAFAERAWIAVSLLRRGFDAQRSERAQDLSARTGLPIVAVGGAWYHDASRRPLQDVLTCTRLGCTVETAGLRLEANAERHLRSLDDLQSLYPRDWLDETLHIADRCSFSLDQLRYEYPHEVVPPGRTPSSWLRELTEAGIRRRWPDGASGKVLAQIGRELQLIAEMRYESYFLTVADIVTFARSKGILCQGRGSAANSAVCYALGVTEVDPMRMEMLFERFISKERAEPPDIDIDFEHQRREEVIQYLYNRYGRDRAALAATVISYRPKSAIRDVAKALGFAPEVVDRLAKSVYWFDGIDTLETRLAECGLDPNQRPVQMLMKLVPALIGFPRHLSQHVGGFVISEQPLHHLVPVENAAMADRTIIQWDKDDLETLGLLKVDCLALGMLSAIRRALGMVSALRGKPFELSDIPAEDSQTYDMLCRGESTGVFQVESRAQMTMLPRLKPRNFYDLVIETAIIRPGPIQGGMVHPYLRRRQGKESVSYPSPELERVLSRTMGVPLFQEQVMQIAVVAAGFSPGESDQVRRSMAAWQRKGGLEHFRDKLLTGMKARGYSDAFAEQIYKQILGFGSYGFPESHAASFALLIYASAWLKCHEPATFCAALLNSQPMGFYAPAQLVADARRAGVEVLPVDVNRSDWDCTLESRNALRLGMRMIRGMPEVEAASVVSGRRQGAYAKVDELWKRTELTRRGLDALAHSGALAGIAGDRRQARWRTMAADRIVDLLLDAPPGEDSAQLRAPSEVDDLIADYQAVGLTLGRHPLALLRDRLEAAQVSRAADLVQMRSGSPVRVAGLVTHRQRPETASGVMFASLEDETGITNLIIWPSIQEEQRQQILGAQLMVVQGELQNEEGVIHVIAQRVHDRTHWMGQLAMASRDFH</sequence>
<dbReference type="InterPro" id="IPR029460">
    <property type="entry name" value="DNAPol_HHH"/>
</dbReference>
<keyword evidence="9 13" id="KW-0227">DNA damage</keyword>
<dbReference type="SMART" id="SM00481">
    <property type="entry name" value="POLIIIAc"/>
    <property type="match status" value="1"/>
</dbReference>
<keyword evidence="5 13" id="KW-0963">Cytoplasm</keyword>
<dbReference type="EC" id="2.7.7.7" evidence="3 13"/>